<organism evidence="2 3">
    <name type="scientific">Scylla paramamosain</name>
    <name type="common">Mud crab</name>
    <dbReference type="NCBI Taxonomy" id="85552"/>
    <lineage>
        <taxon>Eukaryota</taxon>
        <taxon>Metazoa</taxon>
        <taxon>Ecdysozoa</taxon>
        <taxon>Arthropoda</taxon>
        <taxon>Crustacea</taxon>
        <taxon>Multicrustacea</taxon>
        <taxon>Malacostraca</taxon>
        <taxon>Eumalacostraca</taxon>
        <taxon>Eucarida</taxon>
        <taxon>Decapoda</taxon>
        <taxon>Pleocyemata</taxon>
        <taxon>Brachyura</taxon>
        <taxon>Eubrachyura</taxon>
        <taxon>Portunoidea</taxon>
        <taxon>Portunidae</taxon>
        <taxon>Portuninae</taxon>
        <taxon>Scylla</taxon>
    </lineage>
</organism>
<dbReference type="Gene3D" id="3.30.470.30">
    <property type="entry name" value="DNA ligase/mRNA capping enzyme"/>
    <property type="match status" value="1"/>
</dbReference>
<dbReference type="GO" id="GO:0006281">
    <property type="term" value="P:DNA repair"/>
    <property type="evidence" value="ECO:0007669"/>
    <property type="project" value="InterPro"/>
</dbReference>
<proteinExistence type="predicted"/>
<dbReference type="Pfam" id="PF01068">
    <property type="entry name" value="DNA_ligase_A_M"/>
    <property type="match status" value="1"/>
</dbReference>
<sequence>MLFELSEKSKEKEKLMIVKNIVDKLPTLYPSEILMVCKKTGKPLPFGTLGKNKREDVADSVNNCLYIFDVLLYNKREYAQQISFGQEGALGMCHD</sequence>
<evidence type="ECO:0000259" key="1">
    <source>
        <dbReference type="Pfam" id="PF01068"/>
    </source>
</evidence>
<name>A0AAW0SA49_SCYPA</name>
<keyword evidence="3" id="KW-1185">Reference proteome</keyword>
<dbReference type="EMBL" id="JARAKH010006380">
    <property type="protein sequence ID" value="KAK8372003.1"/>
    <property type="molecule type" value="Genomic_DNA"/>
</dbReference>
<dbReference type="GO" id="GO:0005524">
    <property type="term" value="F:ATP binding"/>
    <property type="evidence" value="ECO:0007669"/>
    <property type="project" value="InterPro"/>
</dbReference>
<comment type="caution">
    <text evidence="2">The sequence shown here is derived from an EMBL/GenBank/DDBJ whole genome shotgun (WGS) entry which is preliminary data.</text>
</comment>
<accession>A0AAW0SA49</accession>
<dbReference type="InterPro" id="IPR012310">
    <property type="entry name" value="DNA_ligase_ATP-dep_cent"/>
</dbReference>
<dbReference type="AlphaFoldDB" id="A0AAW0SA49"/>
<dbReference type="GO" id="GO:0006310">
    <property type="term" value="P:DNA recombination"/>
    <property type="evidence" value="ECO:0007669"/>
    <property type="project" value="InterPro"/>
</dbReference>
<dbReference type="Proteomes" id="UP001487740">
    <property type="component" value="Unassembled WGS sequence"/>
</dbReference>
<evidence type="ECO:0000313" key="3">
    <source>
        <dbReference type="Proteomes" id="UP001487740"/>
    </source>
</evidence>
<reference evidence="2 3" key="1">
    <citation type="submission" date="2023-03" db="EMBL/GenBank/DDBJ databases">
        <title>High-quality genome of Scylla paramamosain provides insights in environmental adaptation.</title>
        <authorList>
            <person name="Zhang L."/>
        </authorList>
    </citation>
    <scope>NUCLEOTIDE SEQUENCE [LARGE SCALE GENOMIC DNA]</scope>
    <source>
        <strain evidence="2">LZ_2023a</strain>
        <tissue evidence="2">Muscle</tissue>
    </source>
</reference>
<dbReference type="GO" id="GO:0003910">
    <property type="term" value="F:DNA ligase (ATP) activity"/>
    <property type="evidence" value="ECO:0007669"/>
    <property type="project" value="InterPro"/>
</dbReference>
<feature type="domain" description="ATP-dependent DNA ligase family profile" evidence="1">
    <location>
        <begin position="31"/>
        <end position="79"/>
    </location>
</feature>
<gene>
    <name evidence="2" type="ORF">O3P69_014209</name>
</gene>
<protein>
    <recommendedName>
        <fullName evidence="1">ATP-dependent DNA ligase family profile domain-containing protein</fullName>
    </recommendedName>
</protein>
<evidence type="ECO:0000313" key="2">
    <source>
        <dbReference type="EMBL" id="KAK8372003.1"/>
    </source>
</evidence>